<dbReference type="RefSeq" id="WP_021958350.1">
    <property type="nucleotide sequence ID" value="NZ_SAXV01000022.1"/>
</dbReference>
<evidence type="ECO:0000313" key="2">
    <source>
        <dbReference type="EMBL" id="TXJ31216.1"/>
    </source>
</evidence>
<dbReference type="AlphaFoldDB" id="A0AB38PZD5"/>
<name>A0AB38PZD5_9SPIR</name>
<dbReference type="Proteomes" id="UP000324336">
    <property type="component" value="Unassembled WGS sequence"/>
</dbReference>
<keyword evidence="3" id="KW-1185">Reference proteome</keyword>
<dbReference type="Pfam" id="PF14281">
    <property type="entry name" value="PDDEXK_4"/>
    <property type="match status" value="1"/>
</dbReference>
<accession>A0AB38PZD5</accession>
<evidence type="ECO:0000313" key="1">
    <source>
        <dbReference type="EMBL" id="TXJ25238.1"/>
    </source>
</evidence>
<dbReference type="InterPro" id="IPR029470">
    <property type="entry name" value="PDDEXK_4"/>
</dbReference>
<evidence type="ECO:0000313" key="4">
    <source>
        <dbReference type="Proteomes" id="UP000324336"/>
    </source>
</evidence>
<sequence>MSKDNQLLNLLENTIKYKSTVDEAKKSLVPKVNIIDILGNTYEEVPNSALLCSILNFKHEAINFAKDFSEYIIDEEYKDKIKNSNLENVYKEFQINEGRRIDILIVFDKFEIIIENKINAGDQENQLLDYYNDRYNGEKEIFIIYLTKNAYKPSEYSIDRGKRAELEESKRIYYLSHNDIAEWIEEYIFKKYKFLRKEEKYQSIYSALIQIKNNEKIISKTTEEDNMEQEMIKELFKKHNYFDLLKNSNLSKEDFDTLDECIRLFENATKVIQSKKVDIISNNEKVIKEAKYSERVGAHINGIPGTVKIKKEDIKYNIQFGKSHNMQIVVRSGLSVRLEQNLFDNMKILIWLNPLNNNIIKSLEEIEDKIKNVFDNFQRGKDNYIYFSNLDIDKYKAEDTAKKIIELYNILRDNIPQ</sequence>
<reference evidence="1" key="2">
    <citation type="submission" date="2019-01" db="EMBL/GenBank/DDBJ databases">
        <authorList>
            <person name="Thorell K."/>
        </authorList>
    </citation>
    <scope>NUCLEOTIDE SEQUENCE</scope>
    <source>
        <strain evidence="1">PC4597II</strain>
        <strain evidence="2">PC5099IV</strain>
    </source>
</reference>
<evidence type="ECO:0008006" key="5">
    <source>
        <dbReference type="Google" id="ProtNLM"/>
    </source>
</evidence>
<dbReference type="Proteomes" id="UP000322659">
    <property type="component" value="Unassembled WGS sequence"/>
</dbReference>
<evidence type="ECO:0000313" key="3">
    <source>
        <dbReference type="Proteomes" id="UP000322659"/>
    </source>
</evidence>
<proteinExistence type="predicted"/>
<dbReference type="EMBL" id="SAYA01000021">
    <property type="protein sequence ID" value="TXJ25238.1"/>
    <property type="molecule type" value="Genomic_DNA"/>
</dbReference>
<protein>
    <recommendedName>
        <fullName evidence="5">PD-(D/E)XK nuclease family protein</fullName>
    </recommendedName>
</protein>
<comment type="caution">
    <text evidence="1">The sequence shown here is derived from an EMBL/GenBank/DDBJ whole genome shotgun (WGS) entry which is preliminary data.</text>
</comment>
<reference evidence="3 4" key="1">
    <citation type="journal article" date="1992" name="Lakartidningen">
        <title>[Penicillin V and not amoxicillin is the first choice preparation in acute otitis].</title>
        <authorList>
            <person name="Kamme C."/>
            <person name="Lundgren K."/>
            <person name="Prellner K."/>
        </authorList>
    </citation>
    <scope>NUCLEOTIDE SEQUENCE [LARGE SCALE GENOMIC DNA]</scope>
    <source>
        <strain evidence="1 4">PC4597II</strain>
        <strain evidence="2 3">PC5099IV</strain>
    </source>
</reference>
<gene>
    <name evidence="2" type="ORF">EPJ71_10820</name>
    <name evidence="1" type="ORF">EPJ73_07155</name>
</gene>
<organism evidence="1 4">
    <name type="scientific">Brachyspira aalborgi</name>
    <dbReference type="NCBI Taxonomy" id="29522"/>
    <lineage>
        <taxon>Bacteria</taxon>
        <taxon>Pseudomonadati</taxon>
        <taxon>Spirochaetota</taxon>
        <taxon>Spirochaetia</taxon>
        <taxon>Brachyspirales</taxon>
        <taxon>Brachyspiraceae</taxon>
        <taxon>Brachyspira</taxon>
    </lineage>
</organism>
<dbReference type="EMBL" id="SAXZ01000014">
    <property type="protein sequence ID" value="TXJ31216.1"/>
    <property type="molecule type" value="Genomic_DNA"/>
</dbReference>